<evidence type="ECO:0000256" key="1">
    <source>
        <dbReference type="SAM" id="MobiDB-lite"/>
    </source>
</evidence>
<dbReference type="EMBL" id="OW240916">
    <property type="protein sequence ID" value="CAH2296047.1"/>
    <property type="molecule type" value="Genomic_DNA"/>
</dbReference>
<feature type="region of interest" description="Disordered" evidence="1">
    <location>
        <begin position="1"/>
        <end position="64"/>
    </location>
</feature>
<dbReference type="AlphaFoldDB" id="A0AAD1WAN9"/>
<dbReference type="Proteomes" id="UP001295444">
    <property type="component" value="Chromosome 05"/>
</dbReference>
<evidence type="ECO:0000313" key="3">
    <source>
        <dbReference type="Proteomes" id="UP001295444"/>
    </source>
</evidence>
<proteinExistence type="predicted"/>
<sequence>MGKTKRPATPGPAPAAQPQQQPGPMDEYLSTPRGLQGTRDRDNMAPASPGTASMAESTPDPQDMDALTQISVDLAAISATMLTRKDKTEMVAELRSVIREEIAAV</sequence>
<protein>
    <submittedName>
        <fullName evidence="2">Uncharacterized protein</fullName>
    </submittedName>
</protein>
<accession>A0AAD1WAN9</accession>
<gene>
    <name evidence="2" type="ORF">PECUL_23A059781</name>
</gene>
<keyword evidence="3" id="KW-1185">Reference proteome</keyword>
<evidence type="ECO:0000313" key="2">
    <source>
        <dbReference type="EMBL" id="CAH2296047.1"/>
    </source>
</evidence>
<organism evidence="2 3">
    <name type="scientific">Pelobates cultripes</name>
    <name type="common">Western spadefoot toad</name>
    <dbReference type="NCBI Taxonomy" id="61616"/>
    <lineage>
        <taxon>Eukaryota</taxon>
        <taxon>Metazoa</taxon>
        <taxon>Chordata</taxon>
        <taxon>Craniata</taxon>
        <taxon>Vertebrata</taxon>
        <taxon>Euteleostomi</taxon>
        <taxon>Amphibia</taxon>
        <taxon>Batrachia</taxon>
        <taxon>Anura</taxon>
        <taxon>Pelobatoidea</taxon>
        <taxon>Pelobatidae</taxon>
        <taxon>Pelobates</taxon>
    </lineage>
</organism>
<reference evidence="2" key="1">
    <citation type="submission" date="2022-03" db="EMBL/GenBank/DDBJ databases">
        <authorList>
            <person name="Alioto T."/>
            <person name="Alioto T."/>
            <person name="Gomez Garrido J."/>
        </authorList>
    </citation>
    <scope>NUCLEOTIDE SEQUENCE</scope>
</reference>
<feature type="compositionally biased region" description="Polar residues" evidence="1">
    <location>
        <begin position="50"/>
        <end position="60"/>
    </location>
</feature>
<name>A0AAD1WAN9_PELCU</name>